<proteinExistence type="predicted"/>
<feature type="compositionally biased region" description="Polar residues" evidence="1">
    <location>
        <begin position="15"/>
        <end position="28"/>
    </location>
</feature>
<feature type="region of interest" description="Disordered" evidence="1">
    <location>
        <begin position="1"/>
        <end position="68"/>
    </location>
</feature>
<sequence length="118" mass="13849">MSSKSEERVRRWRSKSQGNNKATTSKANSKNKRRRNLKTEAELDTRNDEKGSQGEESASDPDVRKRNSIIRREAEEIWEWSKKVGLTFREEKEDVLRKIMELEAADRGWDIQDVVDEP</sequence>
<feature type="compositionally biased region" description="Basic and acidic residues" evidence="1">
    <location>
        <begin position="37"/>
        <end position="53"/>
    </location>
</feature>
<dbReference type="Proteomes" id="UP000026915">
    <property type="component" value="Chromosome 1"/>
</dbReference>
<reference evidence="2 3" key="1">
    <citation type="journal article" date="2013" name="Genome Biol.">
        <title>The genome sequence of the most widely cultivated cacao type and its use to identify candidate genes regulating pod color.</title>
        <authorList>
            <person name="Motamayor J.C."/>
            <person name="Mockaitis K."/>
            <person name="Schmutz J."/>
            <person name="Haiminen N."/>
            <person name="Iii D.L."/>
            <person name="Cornejo O."/>
            <person name="Findley S.D."/>
            <person name="Zheng P."/>
            <person name="Utro F."/>
            <person name="Royaert S."/>
            <person name="Saski C."/>
            <person name="Jenkins J."/>
            <person name="Podicheti R."/>
            <person name="Zhao M."/>
            <person name="Scheffler B.E."/>
            <person name="Stack J.C."/>
            <person name="Feltus F.A."/>
            <person name="Mustiga G.M."/>
            <person name="Amores F."/>
            <person name="Phillips W."/>
            <person name="Marelli J.P."/>
            <person name="May G.D."/>
            <person name="Shapiro H."/>
            <person name="Ma J."/>
            <person name="Bustamante C.D."/>
            <person name="Schnell R.J."/>
            <person name="Main D."/>
            <person name="Gilbert D."/>
            <person name="Parida L."/>
            <person name="Kuhn D.N."/>
        </authorList>
    </citation>
    <scope>NUCLEOTIDE SEQUENCE [LARGE SCALE GENOMIC DNA]</scope>
    <source>
        <strain evidence="3">cv. Matina 1-6</strain>
    </source>
</reference>
<dbReference type="AlphaFoldDB" id="A0A061DL99"/>
<dbReference type="EMBL" id="CM001879">
    <property type="protein sequence ID" value="EOX92861.1"/>
    <property type="molecule type" value="Genomic_DNA"/>
</dbReference>
<evidence type="ECO:0000313" key="3">
    <source>
        <dbReference type="Proteomes" id="UP000026915"/>
    </source>
</evidence>
<keyword evidence="3" id="KW-1185">Reference proteome</keyword>
<gene>
    <name evidence="2" type="ORF">TCM_001722</name>
</gene>
<name>A0A061DL99_THECC</name>
<dbReference type="Gramene" id="EOX92861">
    <property type="protein sequence ID" value="EOX92861"/>
    <property type="gene ID" value="TCM_001722"/>
</dbReference>
<dbReference type="HOGENOM" id="CLU_2077340_0_0_1"/>
<dbReference type="InParanoid" id="A0A061DL99"/>
<organism evidence="2 3">
    <name type="scientific">Theobroma cacao</name>
    <name type="common">Cacao</name>
    <name type="synonym">Cocoa</name>
    <dbReference type="NCBI Taxonomy" id="3641"/>
    <lineage>
        <taxon>Eukaryota</taxon>
        <taxon>Viridiplantae</taxon>
        <taxon>Streptophyta</taxon>
        <taxon>Embryophyta</taxon>
        <taxon>Tracheophyta</taxon>
        <taxon>Spermatophyta</taxon>
        <taxon>Magnoliopsida</taxon>
        <taxon>eudicotyledons</taxon>
        <taxon>Gunneridae</taxon>
        <taxon>Pentapetalae</taxon>
        <taxon>rosids</taxon>
        <taxon>malvids</taxon>
        <taxon>Malvales</taxon>
        <taxon>Malvaceae</taxon>
        <taxon>Byttnerioideae</taxon>
        <taxon>Theobroma</taxon>
    </lineage>
</organism>
<evidence type="ECO:0000256" key="1">
    <source>
        <dbReference type="SAM" id="MobiDB-lite"/>
    </source>
</evidence>
<accession>A0A061DL99</accession>
<evidence type="ECO:0000313" key="2">
    <source>
        <dbReference type="EMBL" id="EOX92861.1"/>
    </source>
</evidence>
<protein>
    <submittedName>
        <fullName evidence="2">Uncharacterized protein</fullName>
    </submittedName>
</protein>